<organism evidence="13 14">
    <name type="scientific">Vineibacter terrae</name>
    <dbReference type="NCBI Taxonomy" id="2586908"/>
    <lineage>
        <taxon>Bacteria</taxon>
        <taxon>Pseudomonadati</taxon>
        <taxon>Pseudomonadota</taxon>
        <taxon>Alphaproteobacteria</taxon>
        <taxon>Hyphomicrobiales</taxon>
        <taxon>Vineibacter</taxon>
    </lineage>
</organism>
<sequence>MMPRAAVACLGAGRMGRGIAVAFAYAGHDVTLVDLKPRPAPSFAALAQAALDEVRGTLRTLAQLGLFAESAVDAIAARVHVVPEAEAGPALSAAAVVFEGVPEVVDLKREVLARASRLAGPDPIIASTTSTILVDDLSAAVEHPQRFLNAHWLNPAYLVPLIELSPGERTDAAVTARLRALLEGIGKVPVVCAPRPGYIVPRIQALAMNEAARMVEEGVASAEEIDKAIKYGFGFRFAVLGLLEFVDWGGGDILYYASRYLTQALGSDRYASPAIVERNMKEGRLGFTTGQGFLDYGKLDLDAHRRERLRAFVAMLGQLGLSRPPVVGD</sequence>
<dbReference type="GO" id="GO:0050104">
    <property type="term" value="F:L-gulonate 3-dehydrogenase activity"/>
    <property type="evidence" value="ECO:0007669"/>
    <property type="project" value="UniProtKB-EC"/>
</dbReference>
<evidence type="ECO:0000259" key="11">
    <source>
        <dbReference type="Pfam" id="PF00725"/>
    </source>
</evidence>
<keyword evidence="7" id="KW-0520">NAD</keyword>
<evidence type="ECO:0000256" key="1">
    <source>
        <dbReference type="ARBA" id="ARBA00004496"/>
    </source>
</evidence>
<dbReference type="Gene3D" id="3.40.50.720">
    <property type="entry name" value="NAD(P)-binding Rossmann-like Domain"/>
    <property type="match status" value="1"/>
</dbReference>
<feature type="site" description="Important for catalytic activity" evidence="10">
    <location>
        <position position="151"/>
    </location>
</feature>
<evidence type="ECO:0000256" key="9">
    <source>
        <dbReference type="ARBA" id="ARBA00042709"/>
    </source>
</evidence>
<evidence type="ECO:0000256" key="2">
    <source>
        <dbReference type="ARBA" id="ARBA00009463"/>
    </source>
</evidence>
<dbReference type="OrthoDB" id="9803287at2"/>
<dbReference type="InterPro" id="IPR006108">
    <property type="entry name" value="3HC_DH_C"/>
</dbReference>
<proteinExistence type="inferred from homology"/>
<dbReference type="GO" id="GO:0070403">
    <property type="term" value="F:NAD+ binding"/>
    <property type="evidence" value="ECO:0007669"/>
    <property type="project" value="InterPro"/>
</dbReference>
<dbReference type="PIRSF" id="PIRSF000105">
    <property type="entry name" value="HCDH"/>
    <property type="match status" value="1"/>
</dbReference>
<dbReference type="Pfam" id="PF00725">
    <property type="entry name" value="3HCDH"/>
    <property type="match status" value="1"/>
</dbReference>
<dbReference type="InterPro" id="IPR008927">
    <property type="entry name" value="6-PGluconate_DH-like_C_sf"/>
</dbReference>
<comment type="subcellular location">
    <subcellularLocation>
        <location evidence="1">Cytoplasm</location>
    </subcellularLocation>
</comment>
<dbReference type="InterPro" id="IPR013328">
    <property type="entry name" value="6PGD_dom2"/>
</dbReference>
<evidence type="ECO:0000256" key="3">
    <source>
        <dbReference type="ARBA" id="ARBA00011738"/>
    </source>
</evidence>
<evidence type="ECO:0000256" key="6">
    <source>
        <dbReference type="ARBA" id="ARBA00023002"/>
    </source>
</evidence>
<keyword evidence="14" id="KW-1185">Reference proteome</keyword>
<dbReference type="NCBIfam" id="NF006125">
    <property type="entry name" value="PRK08269.1"/>
    <property type="match status" value="1"/>
</dbReference>
<dbReference type="EC" id="1.1.1.45" evidence="8"/>
<name>A0A5C8PBR8_9HYPH</name>
<evidence type="ECO:0000313" key="13">
    <source>
        <dbReference type="EMBL" id="TXL70810.1"/>
    </source>
</evidence>
<keyword evidence="4" id="KW-0963">Cytoplasm</keyword>
<dbReference type="AlphaFoldDB" id="A0A5C8PBR8"/>
<evidence type="ECO:0000256" key="8">
    <source>
        <dbReference type="ARBA" id="ARBA00038962"/>
    </source>
</evidence>
<comment type="subunit">
    <text evidence="3">Homodimer.</text>
</comment>
<protein>
    <recommendedName>
        <fullName evidence="9">L-gulonate 3-dehydrogenase</fullName>
        <ecNumber evidence="8">1.1.1.45</ecNumber>
    </recommendedName>
    <alternativeName>
        <fullName evidence="9">L-gulonate 3-dehydrogenase</fullName>
    </alternativeName>
</protein>
<dbReference type="PANTHER" id="PTHR48075">
    <property type="entry name" value="3-HYDROXYACYL-COA DEHYDROGENASE FAMILY PROTEIN"/>
    <property type="match status" value="1"/>
</dbReference>
<dbReference type="GO" id="GO:0006631">
    <property type="term" value="P:fatty acid metabolic process"/>
    <property type="evidence" value="ECO:0007669"/>
    <property type="project" value="InterPro"/>
</dbReference>
<dbReference type="SUPFAM" id="SSF48179">
    <property type="entry name" value="6-phosphogluconate dehydrogenase C-terminal domain-like"/>
    <property type="match status" value="1"/>
</dbReference>
<evidence type="ECO:0000256" key="4">
    <source>
        <dbReference type="ARBA" id="ARBA00022490"/>
    </source>
</evidence>
<keyword evidence="6 13" id="KW-0560">Oxidoreductase</keyword>
<dbReference type="Gene3D" id="1.10.1040.10">
    <property type="entry name" value="N-(1-d-carboxylethyl)-l-norvaline Dehydrogenase, domain 2"/>
    <property type="match status" value="1"/>
</dbReference>
<dbReference type="InterPro" id="IPR036291">
    <property type="entry name" value="NAD(P)-bd_dom_sf"/>
</dbReference>
<evidence type="ECO:0000313" key="14">
    <source>
        <dbReference type="Proteomes" id="UP000321638"/>
    </source>
</evidence>
<evidence type="ECO:0000256" key="7">
    <source>
        <dbReference type="ARBA" id="ARBA00023027"/>
    </source>
</evidence>
<dbReference type="EMBL" id="VDUZ01000053">
    <property type="protein sequence ID" value="TXL70810.1"/>
    <property type="molecule type" value="Genomic_DNA"/>
</dbReference>
<dbReference type="GO" id="GO:0005737">
    <property type="term" value="C:cytoplasm"/>
    <property type="evidence" value="ECO:0007669"/>
    <property type="project" value="UniProtKB-SubCell"/>
</dbReference>
<evidence type="ECO:0000259" key="12">
    <source>
        <dbReference type="Pfam" id="PF02737"/>
    </source>
</evidence>
<keyword evidence="5" id="KW-0597">Phosphoprotein</keyword>
<gene>
    <name evidence="13" type="ORF">FHP25_32935</name>
</gene>
<reference evidence="13 14" key="1">
    <citation type="submission" date="2019-06" db="EMBL/GenBank/DDBJ databases">
        <title>New taxonomy in bacterial strain CC-CFT640, isolated from vineyard.</title>
        <authorList>
            <person name="Lin S.-Y."/>
            <person name="Tsai C.-F."/>
            <person name="Young C.-C."/>
        </authorList>
    </citation>
    <scope>NUCLEOTIDE SEQUENCE [LARGE SCALE GENOMIC DNA]</scope>
    <source>
        <strain evidence="13 14">CC-CFT640</strain>
    </source>
</reference>
<feature type="domain" description="3-hydroxyacyl-CoA dehydrogenase C-terminal" evidence="11">
    <location>
        <begin position="197"/>
        <end position="296"/>
    </location>
</feature>
<dbReference type="SUPFAM" id="SSF51735">
    <property type="entry name" value="NAD(P)-binding Rossmann-fold domains"/>
    <property type="match status" value="1"/>
</dbReference>
<comment type="caution">
    <text evidence="13">The sequence shown here is derived from an EMBL/GenBank/DDBJ whole genome shotgun (WGS) entry which is preliminary data.</text>
</comment>
<comment type="similarity">
    <text evidence="2">Belongs to the 3-hydroxyacyl-CoA dehydrogenase family.</text>
</comment>
<dbReference type="PANTHER" id="PTHR48075:SF1">
    <property type="entry name" value="LAMBDA-CRYSTALLIN HOMOLOG"/>
    <property type="match status" value="1"/>
</dbReference>
<dbReference type="Pfam" id="PF02737">
    <property type="entry name" value="3HCDH_N"/>
    <property type="match status" value="1"/>
</dbReference>
<dbReference type="InterPro" id="IPR022694">
    <property type="entry name" value="3-OHacyl-CoA_DH"/>
</dbReference>
<dbReference type="InterPro" id="IPR006176">
    <property type="entry name" value="3-OHacyl-CoA_DH_NAD-bd"/>
</dbReference>
<evidence type="ECO:0000256" key="10">
    <source>
        <dbReference type="PIRSR" id="PIRSR000105-1"/>
    </source>
</evidence>
<accession>A0A5C8PBR8</accession>
<evidence type="ECO:0000256" key="5">
    <source>
        <dbReference type="ARBA" id="ARBA00022553"/>
    </source>
</evidence>
<dbReference type="Proteomes" id="UP000321638">
    <property type="component" value="Unassembled WGS sequence"/>
</dbReference>
<feature type="domain" description="3-hydroxyacyl-CoA dehydrogenase NAD binding" evidence="12">
    <location>
        <begin position="7"/>
        <end position="192"/>
    </location>
</feature>